<keyword evidence="1" id="KW-0812">Transmembrane</keyword>
<proteinExistence type="predicted"/>
<gene>
    <name evidence="2" type="ORF">MELA_00983</name>
</gene>
<dbReference type="Proteomes" id="UP000334340">
    <property type="component" value="Unassembled WGS sequence"/>
</dbReference>
<name>A0A564ZGZ7_9BACT</name>
<reference evidence="2 3" key="1">
    <citation type="submission" date="2019-07" db="EMBL/GenBank/DDBJ databases">
        <authorList>
            <person name="Cremers G."/>
        </authorList>
    </citation>
    <scope>NUCLEOTIDE SEQUENCE [LARGE SCALE GENOMIC DNA]</scope>
</reference>
<feature type="transmembrane region" description="Helical" evidence="1">
    <location>
        <begin position="307"/>
        <end position="330"/>
    </location>
</feature>
<evidence type="ECO:0000313" key="2">
    <source>
        <dbReference type="EMBL" id="VUZ84610.1"/>
    </source>
</evidence>
<protein>
    <submittedName>
        <fullName evidence="2">Membrane protein</fullName>
    </submittedName>
</protein>
<dbReference type="EMBL" id="CABIKM010000015">
    <property type="protein sequence ID" value="VUZ84610.1"/>
    <property type="molecule type" value="Genomic_DNA"/>
</dbReference>
<keyword evidence="3" id="KW-1185">Reference proteome</keyword>
<feature type="transmembrane region" description="Helical" evidence="1">
    <location>
        <begin position="103"/>
        <end position="122"/>
    </location>
</feature>
<evidence type="ECO:0000313" key="3">
    <source>
        <dbReference type="Proteomes" id="UP000334340"/>
    </source>
</evidence>
<feature type="transmembrane region" description="Helical" evidence="1">
    <location>
        <begin position="134"/>
        <end position="152"/>
    </location>
</feature>
<sequence>MILHPAVIANVVSSLIISVTIVYAAVYGVQILLKWDLQSGEELQLRLERRTYLISTLLSFIFALELMSLFLFAFTADTLCPLFVGAMCAAGTLNVNAFGYPTLLMKMVTFLLAGLWLVLNYADNQAYDYPLIKKKYALLAVIAPLSVLETFLEGTYFLNLRADVITSCCGSLFSDEQVTGIGSELAALPIRPMMWTFFLGMGGMLLFGLWFYITGKGGYLYSLFTFTMFGVSLVSIISFISLYIYELPTHHCPFCIVMKEYGYIGYALYLPLFLGAVTGGGIATLIPFRRIESLHAVLPALIRKLTIISLAAYATFTAIVIYEIVASNLIL</sequence>
<keyword evidence="1" id="KW-0472">Membrane</keyword>
<feature type="transmembrane region" description="Helical" evidence="1">
    <location>
        <begin position="7"/>
        <end position="32"/>
    </location>
</feature>
<feature type="transmembrane region" description="Helical" evidence="1">
    <location>
        <begin position="264"/>
        <end position="286"/>
    </location>
</feature>
<feature type="transmembrane region" description="Helical" evidence="1">
    <location>
        <begin position="193"/>
        <end position="213"/>
    </location>
</feature>
<evidence type="ECO:0000256" key="1">
    <source>
        <dbReference type="SAM" id="Phobius"/>
    </source>
</evidence>
<accession>A0A564ZGZ7</accession>
<feature type="transmembrane region" description="Helical" evidence="1">
    <location>
        <begin position="52"/>
        <end position="72"/>
    </location>
</feature>
<feature type="transmembrane region" description="Helical" evidence="1">
    <location>
        <begin position="220"/>
        <end position="244"/>
    </location>
</feature>
<dbReference type="AlphaFoldDB" id="A0A564ZGZ7"/>
<keyword evidence="1" id="KW-1133">Transmembrane helix</keyword>
<organism evidence="2 3">
    <name type="scientific">Candidatus Methylomirabilis lanthanidiphila</name>
    <dbReference type="NCBI Taxonomy" id="2211376"/>
    <lineage>
        <taxon>Bacteria</taxon>
        <taxon>Candidatus Methylomirabilota</taxon>
        <taxon>Candidatus Methylomirabilia</taxon>
        <taxon>Candidatus Methylomirabilales</taxon>
        <taxon>Candidatus Methylomirabilaceae</taxon>
        <taxon>Candidatus Methylomirabilis</taxon>
    </lineage>
</organism>